<comment type="caution">
    <text evidence="1">The sequence shown here is derived from an EMBL/GenBank/DDBJ whole genome shotgun (WGS) entry which is preliminary data.</text>
</comment>
<dbReference type="AlphaFoldDB" id="A0A4Q7N4R3"/>
<sequence>MKIKLIEYKEVPSFPSGSGIEFYDDKVFLVGDDSREVMVLNKRWKEIERVPLLPGTEARVPKAVKSDLEATTVVTVNRIPRLLILGSGSLDKNRNKAILFNLDSYLKDEFDLTPFYNRIAKAGVKNMNIEAAALVEDHIILGNRGNRKNPVNQLIITRNAFWKHQQQAEITLIDLELPVKDSKGIGISGMAYSLLNDTLIFTASTEQTDNAVDDGSIGDSYMGIIENASRKIGRKSLKVNELINLGEVHELFKGFKIESVCIQSEKSNRMKLHLVADNDTGKSYLFKVRVKW</sequence>
<accession>A0A4Q7N4R3</accession>
<gene>
    <name evidence="1" type="ORF">EV199_1881</name>
</gene>
<evidence type="ECO:0000313" key="1">
    <source>
        <dbReference type="EMBL" id="RZS76005.1"/>
    </source>
</evidence>
<dbReference type="Pfam" id="PF22000">
    <property type="entry name" value="DUF6929"/>
    <property type="match status" value="1"/>
</dbReference>
<protein>
    <submittedName>
        <fullName evidence="1">Uncharacterized protein</fullName>
    </submittedName>
</protein>
<keyword evidence="2" id="KW-1185">Reference proteome</keyword>
<name>A0A4Q7N4R3_9BACT</name>
<dbReference type="InterPro" id="IPR053851">
    <property type="entry name" value="DUF6929"/>
</dbReference>
<dbReference type="EMBL" id="SGXA01000001">
    <property type="protein sequence ID" value="RZS76005.1"/>
    <property type="molecule type" value="Genomic_DNA"/>
</dbReference>
<evidence type="ECO:0000313" key="2">
    <source>
        <dbReference type="Proteomes" id="UP000293874"/>
    </source>
</evidence>
<dbReference type="OrthoDB" id="6710009at2"/>
<dbReference type="Proteomes" id="UP000293874">
    <property type="component" value="Unassembled WGS sequence"/>
</dbReference>
<organism evidence="1 2">
    <name type="scientific">Pseudobacter ginsenosidimutans</name>
    <dbReference type="NCBI Taxonomy" id="661488"/>
    <lineage>
        <taxon>Bacteria</taxon>
        <taxon>Pseudomonadati</taxon>
        <taxon>Bacteroidota</taxon>
        <taxon>Chitinophagia</taxon>
        <taxon>Chitinophagales</taxon>
        <taxon>Chitinophagaceae</taxon>
        <taxon>Pseudobacter</taxon>
    </lineage>
</organism>
<reference evidence="1 2" key="1">
    <citation type="submission" date="2019-02" db="EMBL/GenBank/DDBJ databases">
        <title>Genomic Encyclopedia of Type Strains, Phase IV (KMG-IV): sequencing the most valuable type-strain genomes for metagenomic binning, comparative biology and taxonomic classification.</title>
        <authorList>
            <person name="Goeker M."/>
        </authorList>
    </citation>
    <scope>NUCLEOTIDE SEQUENCE [LARGE SCALE GENOMIC DNA]</scope>
    <source>
        <strain evidence="1 2">DSM 18116</strain>
    </source>
</reference>
<dbReference type="RefSeq" id="WP_130540328.1">
    <property type="nucleotide sequence ID" value="NZ_CP042431.1"/>
</dbReference>
<proteinExistence type="predicted"/>